<dbReference type="Pfam" id="PF09084">
    <property type="entry name" value="NMT1"/>
    <property type="match status" value="1"/>
</dbReference>
<dbReference type="EMBL" id="CP014035">
    <property type="protein sequence ID" value="AMF94554.1"/>
    <property type="molecule type" value="Genomic_DNA"/>
</dbReference>
<dbReference type="PANTHER" id="PTHR30024:SF47">
    <property type="entry name" value="TAURINE-BINDING PERIPLASMIC PROTEIN"/>
    <property type="match status" value="1"/>
</dbReference>
<keyword evidence="3" id="KW-0732">Signal</keyword>
<organism evidence="7 9">
    <name type="scientific">Vibrio fluvialis</name>
    <dbReference type="NCBI Taxonomy" id="676"/>
    <lineage>
        <taxon>Bacteria</taxon>
        <taxon>Pseudomonadati</taxon>
        <taxon>Pseudomonadota</taxon>
        <taxon>Gammaproteobacteria</taxon>
        <taxon>Vibrionales</taxon>
        <taxon>Vibrionaceae</taxon>
        <taxon>Vibrio</taxon>
    </lineage>
</organism>
<keyword evidence="8" id="KW-1185">Reference proteome</keyword>
<reference evidence="8" key="1">
    <citation type="submission" date="2015-12" db="EMBL/GenBank/DDBJ databases">
        <title>FDA dAtabase for Regulatory Grade micrObial Sequences (FDA-ARGOS): Supporting development and validation of Infectious Disease Dx tests.</title>
        <authorList>
            <person name="Hoffmann M."/>
            <person name="Allard M."/>
            <person name="Evans P."/>
            <person name="Brown E."/>
            <person name="Tallon L.J."/>
            <person name="Sadzewicz L."/>
            <person name="Sengamalay N."/>
            <person name="Ott S."/>
            <person name="Godinez A."/>
            <person name="Nagaraj S."/>
            <person name="Vyas G."/>
            <person name="Aluvathingal J."/>
            <person name="Nadendla S."/>
            <person name="Geyer C."/>
            <person name="Sichtig H."/>
        </authorList>
    </citation>
    <scope>NUCLEOTIDE SEQUENCE [LARGE SCALE GENOMIC DNA]</scope>
    <source>
        <strain evidence="8">ATCC 33809</strain>
    </source>
</reference>
<dbReference type="GO" id="GO:0042597">
    <property type="term" value="C:periplasmic space"/>
    <property type="evidence" value="ECO:0007669"/>
    <property type="project" value="UniProtKB-SubCell"/>
</dbReference>
<sequence>MGSQQRGFTRLAVVGAVLMLAVLASALFIWRGNEAQPVIGAKPIRIAVSQTPLSSPFFIASKLKFFQQQGLDVTLVPCSGGVACADSLFNGSVDFATASESVVMFKSFERHDFVLLASFVSSDNDLKLLTLDNRNIKSIEDLGGKRVGVVKASSSEFYLDSVLLAHNLKNLNLEKVYLSPDQLNQALYGFSVDAISVWEPWGYRTEMTSASKVKNLGIHGIYNLSFNLMAMKERIDSNEGESIRVLEALKQAIAWMNANPEQARHWVATSLNIREHQLEWSWQDYVFRLSLGNALLSNIQLQARWALENKLVKGELPDYRRYFASEPLEQVLQTEVSFK</sequence>
<dbReference type="AlphaFoldDB" id="A0AAX2LSZ2"/>
<comment type="similarity">
    <text evidence="2">Belongs to the bacterial solute-binding protein SsuA/TauA family.</text>
</comment>
<evidence type="ECO:0000313" key="6">
    <source>
        <dbReference type="EMBL" id="AMF94554.1"/>
    </source>
</evidence>
<comment type="subcellular location">
    <subcellularLocation>
        <location evidence="1">Periplasm</location>
    </subcellularLocation>
</comment>
<dbReference type="Proteomes" id="UP000254626">
    <property type="component" value="Unassembled WGS sequence"/>
</dbReference>
<dbReference type="InterPro" id="IPR001638">
    <property type="entry name" value="Solute-binding_3/MltF_N"/>
</dbReference>
<evidence type="ECO:0000256" key="1">
    <source>
        <dbReference type="ARBA" id="ARBA00004418"/>
    </source>
</evidence>
<dbReference type="Proteomes" id="UP000057088">
    <property type="component" value="Chromosome 2"/>
</dbReference>
<dbReference type="KEGG" id="vfl:AL536_13885"/>
<evidence type="ECO:0000259" key="5">
    <source>
        <dbReference type="SMART" id="SM00062"/>
    </source>
</evidence>
<protein>
    <submittedName>
        <fullName evidence="6">ABC transporter substrate-binding protein</fullName>
    </submittedName>
    <submittedName>
        <fullName evidence="7">Taurine-binding protein</fullName>
    </submittedName>
</protein>
<evidence type="ECO:0000313" key="9">
    <source>
        <dbReference type="Proteomes" id="UP000254626"/>
    </source>
</evidence>
<dbReference type="SMART" id="SM00062">
    <property type="entry name" value="PBPb"/>
    <property type="match status" value="1"/>
</dbReference>
<feature type="transmembrane region" description="Helical" evidence="4">
    <location>
        <begin position="12"/>
        <end position="30"/>
    </location>
</feature>
<evidence type="ECO:0000313" key="7">
    <source>
        <dbReference type="EMBL" id="SUP24651.1"/>
    </source>
</evidence>
<dbReference type="RefSeq" id="WP_061056553.1">
    <property type="nucleotide sequence ID" value="NZ_CABLBX010000002.1"/>
</dbReference>
<accession>A0AAX2LSZ2</accession>
<evidence type="ECO:0000256" key="4">
    <source>
        <dbReference type="SAM" id="Phobius"/>
    </source>
</evidence>
<dbReference type="Gene3D" id="3.40.190.10">
    <property type="entry name" value="Periplasmic binding protein-like II"/>
    <property type="match status" value="3"/>
</dbReference>
<evidence type="ECO:0000256" key="2">
    <source>
        <dbReference type="ARBA" id="ARBA00010742"/>
    </source>
</evidence>
<keyword evidence="4" id="KW-1133">Transmembrane helix</keyword>
<gene>
    <name evidence="7" type="primary">ssuA</name>
    <name evidence="6" type="ORF">AL536_13885</name>
    <name evidence="7" type="ORF">NCTC11327_01523</name>
</gene>
<feature type="domain" description="Solute-binding protein family 3/N-terminal" evidence="5">
    <location>
        <begin position="43"/>
        <end position="270"/>
    </location>
</feature>
<dbReference type="GO" id="GO:0042918">
    <property type="term" value="P:alkanesulfonate transmembrane transport"/>
    <property type="evidence" value="ECO:0007669"/>
    <property type="project" value="TreeGrafter"/>
</dbReference>
<evidence type="ECO:0000313" key="8">
    <source>
        <dbReference type="Proteomes" id="UP000057088"/>
    </source>
</evidence>
<dbReference type="PANTHER" id="PTHR30024">
    <property type="entry name" value="ALIPHATIC SULFONATES-BINDING PROTEIN-RELATED"/>
    <property type="match status" value="1"/>
</dbReference>
<name>A0AAX2LSZ2_VIBFL</name>
<keyword evidence="4" id="KW-0472">Membrane</keyword>
<proteinExistence type="inferred from homology"/>
<evidence type="ECO:0000256" key="3">
    <source>
        <dbReference type="ARBA" id="ARBA00022729"/>
    </source>
</evidence>
<reference evidence="6" key="2">
    <citation type="submission" date="2018-01" db="EMBL/GenBank/DDBJ databases">
        <title>FDA dAtabase for Regulatory Grade micrObial Sequences (FDA-ARGOS): Supporting development and validation of Infectious Disease Dx tests.</title>
        <authorList>
            <person name="Hoffmann M."/>
            <person name="Allard M."/>
            <person name="Evans P."/>
            <person name="Brown E."/>
            <person name="Tallon L."/>
            <person name="Sadzewicz L."/>
            <person name="Sengamalay N."/>
            <person name="Ott S."/>
            <person name="Godinez A."/>
            <person name="Nagaraj S."/>
            <person name="Vyas G."/>
            <person name="Aluvathingal J."/>
            <person name="Nadendla S."/>
            <person name="Geyer C."/>
            <person name="Sichtig H."/>
        </authorList>
    </citation>
    <scope>NUCLEOTIDE SEQUENCE</scope>
    <source>
        <strain evidence="6">ATCC 33809</strain>
    </source>
</reference>
<dbReference type="EMBL" id="UHIP01000001">
    <property type="protein sequence ID" value="SUP24651.1"/>
    <property type="molecule type" value="Genomic_DNA"/>
</dbReference>
<keyword evidence="4" id="KW-0812">Transmembrane</keyword>
<dbReference type="GeneID" id="29387439"/>
<reference evidence="7 9" key="3">
    <citation type="submission" date="2018-06" db="EMBL/GenBank/DDBJ databases">
        <authorList>
            <consortium name="Pathogen Informatics"/>
            <person name="Doyle S."/>
        </authorList>
    </citation>
    <scope>NUCLEOTIDE SEQUENCE [LARGE SCALE GENOMIC DNA]</scope>
    <source>
        <strain evidence="7 9">NCTC11327</strain>
    </source>
</reference>
<dbReference type="SUPFAM" id="SSF53850">
    <property type="entry name" value="Periplasmic binding protein-like II"/>
    <property type="match status" value="1"/>
</dbReference>
<dbReference type="InterPro" id="IPR015168">
    <property type="entry name" value="SsuA/THI5"/>
</dbReference>